<keyword evidence="1" id="KW-1133">Transmembrane helix</keyword>
<dbReference type="Pfam" id="PF13386">
    <property type="entry name" value="DsbD_2"/>
    <property type="match status" value="1"/>
</dbReference>
<feature type="domain" description="Urease accessory protein UreH-like transmembrane" evidence="2">
    <location>
        <begin position="12"/>
        <end position="216"/>
    </location>
</feature>
<accession>A0A4Z0FE21</accession>
<reference evidence="3 4" key="1">
    <citation type="journal article" date="2019" name="ISME J.">
        <title>Candidatus Macondimonas diazotrophica, a novel gammaproteobacterial genus dominating crude-oil-contaminated coastal sediments.</title>
        <authorList>
            <person name="Karthikeyan S."/>
            <person name="Konstantinidis K."/>
        </authorList>
    </citation>
    <scope>NUCLEOTIDE SEQUENCE [LARGE SCALE GENOMIC DNA]</scope>
    <source>
        <strain evidence="3 4">KTK01</strain>
    </source>
</reference>
<dbReference type="OrthoDB" id="9798690at2"/>
<evidence type="ECO:0000313" key="3">
    <source>
        <dbReference type="EMBL" id="TFZ83768.1"/>
    </source>
</evidence>
<sequence>MSTVIQLGLLSAWVAGTLGSAHCLGMCGGIASLAGSSAARARPGRILAFNAGRLGSYSLAGALVGSLGWQLGALTGEALAWGGALRLMMGLMMIAVGLHVAIGWTGLRRLERLGIPLWRRIGPLARRFDPRRSAAQALAFGALWGWIPCGLVYSALLTALVSGSATAGASIMLAFGFGTLPAMLSLGLLGQRLQRALAAVEVRRLFGLTVIGFGVWTATGPLMMARHMDGHPHSTASALAPGGHGGGGIGSDLSHCVESGQIEECHVPTIRSD</sequence>
<evidence type="ECO:0000313" key="4">
    <source>
        <dbReference type="Proteomes" id="UP000297890"/>
    </source>
</evidence>
<dbReference type="EMBL" id="SRIO01000002">
    <property type="protein sequence ID" value="TFZ83768.1"/>
    <property type="molecule type" value="Genomic_DNA"/>
</dbReference>
<keyword evidence="1" id="KW-0812">Transmembrane</keyword>
<dbReference type="PANTHER" id="PTHR42208">
    <property type="entry name" value="HEAVY METAL TRANSPORTER-RELATED"/>
    <property type="match status" value="1"/>
</dbReference>
<organism evidence="3 4">
    <name type="scientific">Candidatus Macondimonas diazotrophica</name>
    <dbReference type="NCBI Taxonomy" id="2305248"/>
    <lineage>
        <taxon>Bacteria</taxon>
        <taxon>Pseudomonadati</taxon>
        <taxon>Pseudomonadota</taxon>
        <taxon>Gammaproteobacteria</taxon>
        <taxon>Chromatiales</taxon>
        <taxon>Ectothiorhodospiraceae</taxon>
        <taxon>Candidatus Macondimonas</taxon>
    </lineage>
</organism>
<keyword evidence="4" id="KW-1185">Reference proteome</keyword>
<name>A0A4Z0FE21_9GAMM</name>
<feature type="transmembrane region" description="Helical" evidence="1">
    <location>
        <begin position="12"/>
        <end position="34"/>
    </location>
</feature>
<proteinExistence type="predicted"/>
<feature type="transmembrane region" description="Helical" evidence="1">
    <location>
        <begin position="202"/>
        <end position="224"/>
    </location>
</feature>
<comment type="caution">
    <text evidence="3">The sequence shown here is derived from an EMBL/GenBank/DDBJ whole genome shotgun (WGS) entry which is preliminary data.</text>
</comment>
<dbReference type="Proteomes" id="UP000297890">
    <property type="component" value="Unassembled WGS sequence"/>
</dbReference>
<dbReference type="RefSeq" id="WP_135280695.1">
    <property type="nucleotide sequence ID" value="NZ_SRIO01000002.1"/>
</dbReference>
<dbReference type="AlphaFoldDB" id="A0A4Z0FE21"/>
<feature type="transmembrane region" description="Helical" evidence="1">
    <location>
        <begin position="54"/>
        <end position="72"/>
    </location>
</feature>
<protein>
    <submittedName>
        <fullName evidence="3">Sulfite exporter TauE/SafE family protein</fullName>
    </submittedName>
</protein>
<feature type="transmembrane region" description="Helical" evidence="1">
    <location>
        <begin position="167"/>
        <end position="190"/>
    </location>
</feature>
<dbReference type="PANTHER" id="PTHR42208:SF1">
    <property type="entry name" value="HEAVY METAL TRANSPORTER"/>
    <property type="match status" value="1"/>
</dbReference>
<keyword evidence="1" id="KW-0472">Membrane</keyword>
<feature type="transmembrane region" description="Helical" evidence="1">
    <location>
        <begin position="78"/>
        <end position="102"/>
    </location>
</feature>
<dbReference type="InterPro" id="IPR039447">
    <property type="entry name" value="UreH-like_TM_dom"/>
</dbReference>
<feature type="transmembrane region" description="Helical" evidence="1">
    <location>
        <begin position="137"/>
        <end position="161"/>
    </location>
</feature>
<evidence type="ECO:0000259" key="2">
    <source>
        <dbReference type="Pfam" id="PF13386"/>
    </source>
</evidence>
<evidence type="ECO:0000256" key="1">
    <source>
        <dbReference type="SAM" id="Phobius"/>
    </source>
</evidence>
<gene>
    <name evidence="3" type="ORF">E4680_01950</name>
</gene>